<proteinExistence type="predicted"/>
<evidence type="ECO:0008006" key="10">
    <source>
        <dbReference type="Google" id="ProtNLM"/>
    </source>
</evidence>
<keyword evidence="4" id="KW-0539">Nucleus</keyword>
<dbReference type="PROSITE" id="PS51294">
    <property type="entry name" value="HTH_MYB"/>
    <property type="match status" value="2"/>
</dbReference>
<evidence type="ECO:0000259" key="6">
    <source>
        <dbReference type="PROSITE" id="PS50090"/>
    </source>
</evidence>
<dbReference type="InterPro" id="IPR001005">
    <property type="entry name" value="SANT/Myb"/>
</dbReference>
<dbReference type="SMART" id="SM00717">
    <property type="entry name" value="SANT"/>
    <property type="match status" value="2"/>
</dbReference>
<evidence type="ECO:0000256" key="2">
    <source>
        <dbReference type="ARBA" id="ARBA00023125"/>
    </source>
</evidence>
<dbReference type="PANTHER" id="PTHR46621:SF1">
    <property type="entry name" value="SNRNA-ACTIVATING PROTEIN COMPLEX SUBUNIT 4"/>
    <property type="match status" value="1"/>
</dbReference>
<evidence type="ECO:0000256" key="3">
    <source>
        <dbReference type="ARBA" id="ARBA00023163"/>
    </source>
</evidence>
<evidence type="ECO:0000256" key="1">
    <source>
        <dbReference type="ARBA" id="ARBA00023015"/>
    </source>
</evidence>
<keyword evidence="1" id="KW-0805">Transcription regulation</keyword>
<feature type="compositionally biased region" description="Pro residues" evidence="5">
    <location>
        <begin position="228"/>
        <end position="237"/>
    </location>
</feature>
<keyword evidence="3" id="KW-0804">Transcription</keyword>
<feature type="region of interest" description="Disordered" evidence="5">
    <location>
        <begin position="220"/>
        <end position="241"/>
    </location>
</feature>
<dbReference type="InterPro" id="IPR017930">
    <property type="entry name" value="Myb_dom"/>
</dbReference>
<dbReference type="EMBL" id="JAPFFF010000003">
    <property type="protein sequence ID" value="KAK8894836.1"/>
    <property type="molecule type" value="Genomic_DNA"/>
</dbReference>
<protein>
    <recommendedName>
        <fullName evidence="10">Myb-like DNA-binding domain containing protein</fullName>
    </recommendedName>
</protein>
<dbReference type="PANTHER" id="PTHR46621">
    <property type="entry name" value="SNRNA-ACTIVATING PROTEIN COMPLEX SUBUNIT 4"/>
    <property type="match status" value="1"/>
</dbReference>
<feature type="domain" description="Myb-like" evidence="6">
    <location>
        <begin position="157"/>
        <end position="208"/>
    </location>
</feature>
<dbReference type="InterPro" id="IPR009057">
    <property type="entry name" value="Homeodomain-like_sf"/>
</dbReference>
<evidence type="ECO:0000259" key="7">
    <source>
        <dbReference type="PROSITE" id="PS51294"/>
    </source>
</evidence>
<feature type="domain" description="HTH myb-type" evidence="7">
    <location>
        <begin position="104"/>
        <end position="152"/>
    </location>
</feature>
<evidence type="ECO:0000256" key="4">
    <source>
        <dbReference type="ARBA" id="ARBA00023242"/>
    </source>
</evidence>
<accession>A0ABR2KUY6</accession>
<gene>
    <name evidence="8" type="ORF">M9Y10_023275</name>
</gene>
<dbReference type="Gene3D" id="1.10.10.60">
    <property type="entry name" value="Homeodomain-like"/>
    <property type="match status" value="2"/>
</dbReference>
<keyword evidence="9" id="KW-1185">Reference proteome</keyword>
<feature type="domain" description="HTH myb-type" evidence="7">
    <location>
        <begin position="157"/>
        <end position="212"/>
    </location>
</feature>
<evidence type="ECO:0000313" key="9">
    <source>
        <dbReference type="Proteomes" id="UP001470230"/>
    </source>
</evidence>
<keyword evidence="2" id="KW-0238">DNA-binding</keyword>
<dbReference type="InterPro" id="IPR051575">
    <property type="entry name" value="Myb-like_DNA-bd"/>
</dbReference>
<evidence type="ECO:0000313" key="8">
    <source>
        <dbReference type="EMBL" id="KAK8894836.1"/>
    </source>
</evidence>
<sequence>MIGRSRVPRGHLGESAIIEIGISTIEQQIPNTTPEIRSSLIRILSDYIKQYLTYNQAHATFVSFTGIGEPVDRIREIIEVSDEPIAFNEEDVNNSNDSGDAASNSRRKMRTWSSYEDVRLLAGIYRYGIDNWAPISKFVGNGRTRAQCAQRWARGLNPRICKDTWDQNEDLRLMQLVQQYGDKSWTRIAASLGNRSDVQCRYHYHQITKDINQIVQISRPPITNSTPSPTPPTPPPVSTAQIPAFPPPQFQIQPHSQSPAAAFPAFSDTINSNSEIAPQQIQPLQNQPLVPRPFPVMRAPLRFSMPKINPTTPLFKPISEPQLLPPPPSEAQLQQDLDEYQTSDNGSQQYLPKIINHSHGTTRRASHFVIPPIDPKFEMPMKVNPIRFEQIEKLDQQKSAERKSSFTSNIDDFLNKFQ</sequence>
<dbReference type="CDD" id="cd00167">
    <property type="entry name" value="SANT"/>
    <property type="match status" value="2"/>
</dbReference>
<organism evidence="8 9">
    <name type="scientific">Tritrichomonas musculus</name>
    <dbReference type="NCBI Taxonomy" id="1915356"/>
    <lineage>
        <taxon>Eukaryota</taxon>
        <taxon>Metamonada</taxon>
        <taxon>Parabasalia</taxon>
        <taxon>Tritrichomonadida</taxon>
        <taxon>Tritrichomonadidae</taxon>
        <taxon>Tritrichomonas</taxon>
    </lineage>
</organism>
<dbReference type="PROSITE" id="PS50090">
    <property type="entry name" value="MYB_LIKE"/>
    <property type="match status" value="2"/>
</dbReference>
<dbReference type="SUPFAM" id="SSF46689">
    <property type="entry name" value="Homeodomain-like"/>
    <property type="match status" value="2"/>
</dbReference>
<reference evidence="8 9" key="1">
    <citation type="submission" date="2024-04" db="EMBL/GenBank/DDBJ databases">
        <title>Tritrichomonas musculus Genome.</title>
        <authorList>
            <person name="Alves-Ferreira E."/>
            <person name="Grigg M."/>
            <person name="Lorenzi H."/>
            <person name="Galac M."/>
        </authorList>
    </citation>
    <scope>NUCLEOTIDE SEQUENCE [LARGE SCALE GENOMIC DNA]</scope>
    <source>
        <strain evidence="8 9">EAF2021</strain>
    </source>
</reference>
<name>A0ABR2KUY6_9EUKA</name>
<feature type="domain" description="Myb-like" evidence="6">
    <location>
        <begin position="104"/>
        <end position="156"/>
    </location>
</feature>
<dbReference type="Pfam" id="PF00249">
    <property type="entry name" value="Myb_DNA-binding"/>
    <property type="match status" value="2"/>
</dbReference>
<comment type="caution">
    <text evidence="8">The sequence shown here is derived from an EMBL/GenBank/DDBJ whole genome shotgun (WGS) entry which is preliminary data.</text>
</comment>
<evidence type="ECO:0000256" key="5">
    <source>
        <dbReference type="SAM" id="MobiDB-lite"/>
    </source>
</evidence>
<dbReference type="Proteomes" id="UP001470230">
    <property type="component" value="Unassembled WGS sequence"/>
</dbReference>